<sequence>MSPAVRGAGRPRVVAIADTDSYVKWAAALLGGVGERWDASLLVLETPLVVSDEQLASALSGSGLAAERVERLEHRRLAARLAELGADAVVLGGRGPLVRVLAREISALAPRPVVVTGLPGISIPATRRAVVYRLQCDLFVVHSHREVREFAALSARTGYAHRYALATLPFARGAVVTGSGERPPGDVPGRTDLVFATQAKVPADREDRLRIARLLMQAAEADPSRRVVVKLRAGAGEHQTHHEEDGYPELLAGLGPLPANLVMSIAPMREALATAEGLVTVSSTAAIEAVASGIPVIALDTFGVSPRLINETLADADLLSGEEDVVARRFRHPDPEWLDENYFHPPAADDWIDQVDDLLAQRAEGRLAARPTVRRRGGALRDAWERKVALGRSDTSAAGAVAYAVGVPLRAAVRASARARRALRTRPRPAPGWEDAAQQPGAAGSSAQVRSTSAVRTSTTRTS</sequence>
<organism evidence="2 3">
    <name type="scientific">Microbacterium arthrosphaerae</name>
    <dbReference type="NCBI Taxonomy" id="792652"/>
    <lineage>
        <taxon>Bacteria</taxon>
        <taxon>Bacillati</taxon>
        <taxon>Actinomycetota</taxon>
        <taxon>Actinomycetes</taxon>
        <taxon>Micrococcales</taxon>
        <taxon>Microbacteriaceae</taxon>
        <taxon>Microbacterium</taxon>
    </lineage>
</organism>
<gene>
    <name evidence="2" type="ORF">R8Z58_05940</name>
</gene>
<evidence type="ECO:0000256" key="1">
    <source>
        <dbReference type="SAM" id="MobiDB-lite"/>
    </source>
</evidence>
<feature type="region of interest" description="Disordered" evidence="1">
    <location>
        <begin position="420"/>
        <end position="463"/>
    </location>
</feature>
<accession>A0ABU4GZ36</accession>
<dbReference type="SUPFAM" id="SSF53756">
    <property type="entry name" value="UDP-Glycosyltransferase/glycogen phosphorylase"/>
    <property type="match status" value="1"/>
</dbReference>
<name>A0ABU4GZ36_9MICO</name>
<comment type="caution">
    <text evidence="2">The sequence shown here is derived from an EMBL/GenBank/DDBJ whole genome shotgun (WGS) entry which is preliminary data.</text>
</comment>
<dbReference type="Pfam" id="PF20471">
    <property type="entry name" value="DUF6716"/>
    <property type="match status" value="1"/>
</dbReference>
<reference evidence="2 3" key="1">
    <citation type="submission" date="2023-11" db="EMBL/GenBank/DDBJ databases">
        <title>Draft genome sequence of Microbacterium arthrosphaerae JCM 30492.</title>
        <authorList>
            <person name="Zhang G."/>
            <person name="Ding Y."/>
        </authorList>
    </citation>
    <scope>NUCLEOTIDE SEQUENCE [LARGE SCALE GENOMIC DNA]</scope>
    <source>
        <strain evidence="2 3">JCM 30492</strain>
    </source>
</reference>
<evidence type="ECO:0000313" key="2">
    <source>
        <dbReference type="EMBL" id="MDW4572319.1"/>
    </source>
</evidence>
<feature type="compositionally biased region" description="Low complexity" evidence="1">
    <location>
        <begin position="436"/>
        <end position="463"/>
    </location>
</feature>
<keyword evidence="3" id="KW-1185">Reference proteome</keyword>
<evidence type="ECO:0000313" key="3">
    <source>
        <dbReference type="Proteomes" id="UP001283109"/>
    </source>
</evidence>
<dbReference type="EMBL" id="JAWQEV010000002">
    <property type="protein sequence ID" value="MDW4572319.1"/>
    <property type="molecule type" value="Genomic_DNA"/>
</dbReference>
<dbReference type="InterPro" id="IPR046561">
    <property type="entry name" value="DUF6716"/>
</dbReference>
<dbReference type="Proteomes" id="UP001283109">
    <property type="component" value="Unassembled WGS sequence"/>
</dbReference>
<protein>
    <submittedName>
        <fullName evidence="2">DUF6716 putative glycosyltransferase</fullName>
    </submittedName>
</protein>
<dbReference type="RefSeq" id="WP_318352860.1">
    <property type="nucleotide sequence ID" value="NZ_JAWQEV010000002.1"/>
</dbReference>
<proteinExistence type="predicted"/>